<evidence type="ECO:0000313" key="1">
    <source>
        <dbReference type="EMBL" id="KAF7833209.1"/>
    </source>
</evidence>
<name>A0A834WVU3_9FABA</name>
<sequence>MVYGLAMGGEDSYVWSGILDMPIK</sequence>
<keyword evidence="2" id="KW-1185">Reference proteome</keyword>
<dbReference type="AlphaFoldDB" id="A0A834WVU3"/>
<proteinExistence type="predicted"/>
<gene>
    <name evidence="1" type="ORF">G2W53_015542</name>
</gene>
<accession>A0A834WVU3</accession>
<dbReference type="Proteomes" id="UP000634136">
    <property type="component" value="Unassembled WGS sequence"/>
</dbReference>
<dbReference type="EMBL" id="JAAIUW010000005">
    <property type="protein sequence ID" value="KAF7833209.1"/>
    <property type="molecule type" value="Genomic_DNA"/>
</dbReference>
<protein>
    <submittedName>
        <fullName evidence="1">Uncharacterized protein</fullName>
    </submittedName>
</protein>
<comment type="caution">
    <text evidence="1">The sequence shown here is derived from an EMBL/GenBank/DDBJ whole genome shotgun (WGS) entry which is preliminary data.</text>
</comment>
<evidence type="ECO:0000313" key="2">
    <source>
        <dbReference type="Proteomes" id="UP000634136"/>
    </source>
</evidence>
<reference evidence="1" key="1">
    <citation type="submission" date="2020-09" db="EMBL/GenBank/DDBJ databases">
        <title>Genome-Enabled Discovery of Anthraquinone Biosynthesis in Senna tora.</title>
        <authorList>
            <person name="Kang S.-H."/>
            <person name="Pandey R.P."/>
            <person name="Lee C.-M."/>
            <person name="Sim J.-S."/>
            <person name="Jeong J.-T."/>
            <person name="Choi B.-S."/>
            <person name="Jung M."/>
            <person name="Ginzburg D."/>
            <person name="Zhao K."/>
            <person name="Won S.Y."/>
            <person name="Oh T.-J."/>
            <person name="Yu Y."/>
            <person name="Kim N.-H."/>
            <person name="Lee O.R."/>
            <person name="Lee T.-H."/>
            <person name="Bashyal P."/>
            <person name="Kim T.-S."/>
            <person name="Lee W.-H."/>
            <person name="Kawkins C."/>
            <person name="Kim C.-K."/>
            <person name="Kim J.S."/>
            <person name="Ahn B.O."/>
            <person name="Rhee S.Y."/>
            <person name="Sohng J.K."/>
        </authorList>
    </citation>
    <scope>NUCLEOTIDE SEQUENCE</scope>
    <source>
        <tissue evidence="1">Leaf</tissue>
    </source>
</reference>
<organism evidence="1 2">
    <name type="scientific">Senna tora</name>
    <dbReference type="NCBI Taxonomy" id="362788"/>
    <lineage>
        <taxon>Eukaryota</taxon>
        <taxon>Viridiplantae</taxon>
        <taxon>Streptophyta</taxon>
        <taxon>Embryophyta</taxon>
        <taxon>Tracheophyta</taxon>
        <taxon>Spermatophyta</taxon>
        <taxon>Magnoliopsida</taxon>
        <taxon>eudicotyledons</taxon>
        <taxon>Gunneridae</taxon>
        <taxon>Pentapetalae</taxon>
        <taxon>rosids</taxon>
        <taxon>fabids</taxon>
        <taxon>Fabales</taxon>
        <taxon>Fabaceae</taxon>
        <taxon>Caesalpinioideae</taxon>
        <taxon>Cassia clade</taxon>
        <taxon>Senna</taxon>
    </lineage>
</organism>